<dbReference type="Gramene" id="Kaladp0031s0009.1.v1.1">
    <property type="protein sequence ID" value="Kaladp0031s0009.1.v1.1.CDS.1"/>
    <property type="gene ID" value="Kaladp0031s0009.v1.1"/>
</dbReference>
<dbReference type="InterPro" id="IPR002347">
    <property type="entry name" value="SDR_fam"/>
</dbReference>
<dbReference type="Gene3D" id="3.40.50.720">
    <property type="entry name" value="NAD(P)-binding Rossmann-like Domain"/>
    <property type="match status" value="1"/>
</dbReference>
<dbReference type="SUPFAM" id="SSF51735">
    <property type="entry name" value="NAD(P)-binding Rossmann-fold domains"/>
    <property type="match status" value="1"/>
</dbReference>
<dbReference type="PANTHER" id="PTHR42820">
    <property type="entry name" value="SHORT-CHAIN DEHYDROGENASE REDUCTASE"/>
    <property type="match status" value="1"/>
</dbReference>
<dbReference type="InterPro" id="IPR036291">
    <property type="entry name" value="NAD(P)-bd_dom_sf"/>
</dbReference>
<reference evidence="2" key="1">
    <citation type="submission" date="2021-01" db="UniProtKB">
        <authorList>
            <consortium name="EnsemblPlants"/>
        </authorList>
    </citation>
    <scope>IDENTIFICATION</scope>
</reference>
<protein>
    <submittedName>
        <fullName evidence="2">Uncharacterized protein</fullName>
    </submittedName>
</protein>
<sequence length="265" mass="27540">MKLEGKVAIITGAASGIGEATARLFAENGAFVIIADIQDDLGEEVAASIGHHRAIYKRCDITNEEQVEETVKFAVDKYGKLDIMHSNAAINGPQGSILDLDVDEFDNMMAVNCRGSALAVKHAASAMVASKTRGSIICTGSVAATLGGCGPHSYTISKHAVVGLVRSASSELGKYGIRVNCVSPFGVATPMATRNPMHNVDPGRFEAITCAMSNLKGIVLKVNHVAEAALFLASDSSAYISGHNLAVDGGITVVSSIMSSTITTT</sequence>
<evidence type="ECO:0000256" key="1">
    <source>
        <dbReference type="ARBA" id="ARBA00006484"/>
    </source>
</evidence>
<proteinExistence type="inferred from homology"/>
<dbReference type="AlphaFoldDB" id="A0A7N0ZTE7"/>
<evidence type="ECO:0000313" key="3">
    <source>
        <dbReference type="Proteomes" id="UP000594263"/>
    </source>
</evidence>
<dbReference type="FunFam" id="3.40.50.720:FF:000084">
    <property type="entry name" value="Short-chain dehydrogenase reductase"/>
    <property type="match status" value="1"/>
</dbReference>
<organism evidence="2 3">
    <name type="scientific">Kalanchoe fedtschenkoi</name>
    <name type="common">Lavender scallops</name>
    <name type="synonym">South American air plant</name>
    <dbReference type="NCBI Taxonomy" id="63787"/>
    <lineage>
        <taxon>Eukaryota</taxon>
        <taxon>Viridiplantae</taxon>
        <taxon>Streptophyta</taxon>
        <taxon>Embryophyta</taxon>
        <taxon>Tracheophyta</taxon>
        <taxon>Spermatophyta</taxon>
        <taxon>Magnoliopsida</taxon>
        <taxon>eudicotyledons</taxon>
        <taxon>Gunneridae</taxon>
        <taxon>Pentapetalae</taxon>
        <taxon>Saxifragales</taxon>
        <taxon>Crassulaceae</taxon>
        <taxon>Kalanchoe</taxon>
    </lineage>
</organism>
<dbReference type="EnsemblPlants" id="Kaladp0031s0009.1.v1.1">
    <property type="protein sequence ID" value="Kaladp0031s0009.1.v1.1.CDS.1"/>
    <property type="gene ID" value="Kaladp0031s0009.v1.1"/>
</dbReference>
<name>A0A7N0ZTE7_KALFE</name>
<dbReference type="OMA" id="NAICPFY"/>
<dbReference type="PRINTS" id="PR00080">
    <property type="entry name" value="SDRFAMILY"/>
</dbReference>
<dbReference type="PRINTS" id="PR00081">
    <property type="entry name" value="GDHRDH"/>
</dbReference>
<dbReference type="PANTHER" id="PTHR42820:SF16">
    <property type="entry name" value="SHORT-CHAIN DEHYDROGENASE REDUCTASE 3B"/>
    <property type="match status" value="1"/>
</dbReference>
<dbReference type="Proteomes" id="UP000594263">
    <property type="component" value="Unplaced"/>
</dbReference>
<dbReference type="Pfam" id="PF13561">
    <property type="entry name" value="adh_short_C2"/>
    <property type="match status" value="1"/>
</dbReference>
<comment type="similarity">
    <text evidence="1">Belongs to the short-chain dehydrogenases/reductases (SDR) family.</text>
</comment>
<evidence type="ECO:0000313" key="2">
    <source>
        <dbReference type="EnsemblPlants" id="Kaladp0031s0009.1.v1.1.CDS.1"/>
    </source>
</evidence>
<keyword evidence="3" id="KW-1185">Reference proteome</keyword>
<accession>A0A7N0ZTE7</accession>